<feature type="region of interest" description="Disordered" evidence="1">
    <location>
        <begin position="272"/>
        <end position="312"/>
    </location>
</feature>
<feature type="compositionally biased region" description="Polar residues" evidence="1">
    <location>
        <begin position="125"/>
        <end position="135"/>
    </location>
</feature>
<feature type="compositionally biased region" description="Basic and acidic residues" evidence="1">
    <location>
        <begin position="360"/>
        <end position="377"/>
    </location>
</feature>
<dbReference type="PANTHER" id="PTHR31008">
    <property type="entry name" value="COP1-INTERACTING PROTEIN-RELATED"/>
    <property type="match status" value="1"/>
</dbReference>
<evidence type="ECO:0000256" key="1">
    <source>
        <dbReference type="SAM" id="MobiDB-lite"/>
    </source>
</evidence>
<evidence type="ECO:0008006" key="4">
    <source>
        <dbReference type="Google" id="ProtNLM"/>
    </source>
</evidence>
<feature type="compositionally biased region" description="Polar residues" evidence="1">
    <location>
        <begin position="497"/>
        <end position="507"/>
    </location>
</feature>
<dbReference type="PANTHER" id="PTHR31008:SF0">
    <property type="entry name" value="CSL1"/>
    <property type="match status" value="1"/>
</dbReference>
<accession>A0A067JAY5</accession>
<organism evidence="2 3">
    <name type="scientific">Jatropha curcas</name>
    <name type="common">Barbados nut</name>
    <dbReference type="NCBI Taxonomy" id="180498"/>
    <lineage>
        <taxon>Eukaryota</taxon>
        <taxon>Viridiplantae</taxon>
        <taxon>Streptophyta</taxon>
        <taxon>Embryophyta</taxon>
        <taxon>Tracheophyta</taxon>
        <taxon>Spermatophyta</taxon>
        <taxon>Magnoliopsida</taxon>
        <taxon>eudicotyledons</taxon>
        <taxon>Gunneridae</taxon>
        <taxon>Pentapetalae</taxon>
        <taxon>rosids</taxon>
        <taxon>fabids</taxon>
        <taxon>Malpighiales</taxon>
        <taxon>Euphorbiaceae</taxon>
        <taxon>Crotonoideae</taxon>
        <taxon>Jatropheae</taxon>
        <taxon>Jatropha</taxon>
    </lineage>
</organism>
<feature type="compositionally biased region" description="Low complexity" evidence="1">
    <location>
        <begin position="446"/>
        <end position="457"/>
    </location>
</feature>
<dbReference type="EMBL" id="KK915662">
    <property type="protein sequence ID" value="KDP20927.1"/>
    <property type="molecule type" value="Genomic_DNA"/>
</dbReference>
<keyword evidence="3" id="KW-1185">Reference proteome</keyword>
<feature type="region of interest" description="Disordered" evidence="1">
    <location>
        <begin position="359"/>
        <end position="507"/>
    </location>
</feature>
<feature type="compositionally biased region" description="Low complexity" evidence="1">
    <location>
        <begin position="275"/>
        <end position="287"/>
    </location>
</feature>
<protein>
    <recommendedName>
        <fullName evidence="4">COP1-interacting protein 7</fullName>
    </recommendedName>
</protein>
<reference evidence="2 3" key="1">
    <citation type="journal article" date="2014" name="PLoS ONE">
        <title>Global Analysis of Gene Expression Profiles in Physic Nut (Jatropha curcas L.) Seedlings Exposed to Salt Stress.</title>
        <authorList>
            <person name="Zhang L."/>
            <person name="Zhang C."/>
            <person name="Wu P."/>
            <person name="Chen Y."/>
            <person name="Li M."/>
            <person name="Jiang H."/>
            <person name="Wu G."/>
        </authorList>
    </citation>
    <scope>NUCLEOTIDE SEQUENCE [LARGE SCALE GENOMIC DNA]</scope>
    <source>
        <strain evidence="3">cv. GZQX0401</strain>
        <tissue evidence="2">Young leaves</tissue>
    </source>
</reference>
<dbReference type="STRING" id="180498.A0A067JAY5"/>
<name>A0A067JAY5_JATCU</name>
<dbReference type="OrthoDB" id="1749136at2759"/>
<feature type="compositionally biased region" description="Polar residues" evidence="1">
    <location>
        <begin position="296"/>
        <end position="307"/>
    </location>
</feature>
<dbReference type="Proteomes" id="UP000027138">
    <property type="component" value="Unassembled WGS sequence"/>
</dbReference>
<feature type="compositionally biased region" description="Basic residues" evidence="1">
    <location>
        <begin position="462"/>
        <end position="472"/>
    </location>
</feature>
<evidence type="ECO:0000313" key="3">
    <source>
        <dbReference type="Proteomes" id="UP000027138"/>
    </source>
</evidence>
<feature type="compositionally biased region" description="Basic residues" evidence="1">
    <location>
        <begin position="402"/>
        <end position="412"/>
    </location>
</feature>
<feature type="region of interest" description="Disordered" evidence="1">
    <location>
        <begin position="888"/>
        <end position="909"/>
    </location>
</feature>
<dbReference type="AlphaFoldDB" id="A0A067JAY5"/>
<evidence type="ECO:0000313" key="2">
    <source>
        <dbReference type="EMBL" id="KDP20927.1"/>
    </source>
</evidence>
<gene>
    <name evidence="2" type="ORF">JCGZ_21398</name>
</gene>
<feature type="region of interest" description="Disordered" evidence="1">
    <location>
        <begin position="125"/>
        <end position="148"/>
    </location>
</feature>
<proteinExistence type="predicted"/>
<sequence>MASSAILDYALFQLTPTRTRFDLVLFYGGKTEKLASGLFEPFISHLKFAKDQISRGGYSIKLCPPTSGAPWFTKATFERFVRFVSTPAVLERFVSLEKEILQIESSAQANELSSINEQGSGLAANSITRKSNGSPKPNGELKTSHDALPEENSKIQLQRLLVTRKMLLRKEQAMAYARGLVAGFEVDNIDDLIYFADAFGASRLREACINFKELCKKKRGDGLWMEELAAMQACPPAELSFLGTPGIVLNNDASTLNSNIVLNLPKGDLPNGSLDASRSDSTASHTSSDSKKEDNLVTSDQTPNTNKVPVPMPWLNQIPQYMYNFQNPMQQLPGYQGYPFPMQHIHPHYAINMKWPPSLKESDSVKKHSGEDGKTESSDSEAGSESDSNAQQDKRHSSLNASHRKNHRKKSAKTVVIRNINYITPKRKNAEKSGLSEASSSDEDSLQQQVDDVVGSLEKLHKSNSRNHKKKGSHESNCIGNESINAPAQDFDDDVVSNPTNGGKTSENWDAFQNLLMRDEEKTVSGVERLHPIGIRDKNLTDTPAMNLESEKVPKQRMAAGDSFVVSKQDGASEDRERMEDIEDAENHRPVMKRREFADGDLVIPQRIEESGSELGGILGATETSIIKPGKGEDWFIVNHSGQPQKDNSNNEDIIFNGDCLNIEKTKKSAVVDDSFMVHARPADDDLYDSQWKTDISMAADLTLASQPENGIVKENQEVQGAYEPNDLYVVLGWDSGFESARESWTTDHGMDISSMETERRSSIVETNNDPAMKLPPNFDSTILKKKETNGRKVPGKEVRAKVLPGSLGNNKINAVSKIKKPSLASRPISQKSKLEKEEEIRKKKEELVIQRQKRIAERTAAGGLAPAATKKIPSESKLVKGSIKLNKNKPHSMAQEINKVSSIKIRTA</sequence>
<feature type="compositionally biased region" description="Polar residues" evidence="1">
    <location>
        <begin position="475"/>
        <end position="486"/>
    </location>
</feature>